<name>A0ABW0NJF1_9BURK</name>
<proteinExistence type="predicted"/>
<feature type="transmembrane region" description="Helical" evidence="6">
    <location>
        <begin position="45"/>
        <end position="70"/>
    </location>
</feature>
<dbReference type="Gene3D" id="1.20.1250.20">
    <property type="entry name" value="MFS general substrate transporter like domains"/>
    <property type="match status" value="1"/>
</dbReference>
<feature type="transmembrane region" description="Helical" evidence="6">
    <location>
        <begin position="112"/>
        <end position="129"/>
    </location>
</feature>
<keyword evidence="4 6" id="KW-1133">Transmembrane helix</keyword>
<dbReference type="InterPro" id="IPR011701">
    <property type="entry name" value="MFS"/>
</dbReference>
<evidence type="ECO:0000256" key="1">
    <source>
        <dbReference type="ARBA" id="ARBA00004651"/>
    </source>
</evidence>
<dbReference type="PANTHER" id="PTHR43124">
    <property type="entry name" value="PURINE EFFLUX PUMP PBUE"/>
    <property type="match status" value="1"/>
</dbReference>
<feature type="transmembrane region" description="Helical" evidence="6">
    <location>
        <begin position="373"/>
        <end position="391"/>
    </location>
</feature>
<evidence type="ECO:0000256" key="6">
    <source>
        <dbReference type="SAM" id="Phobius"/>
    </source>
</evidence>
<dbReference type="InterPro" id="IPR020846">
    <property type="entry name" value="MFS_dom"/>
</dbReference>
<keyword evidence="2" id="KW-1003">Cell membrane</keyword>
<feature type="transmembrane region" description="Helical" evidence="6">
    <location>
        <begin position="250"/>
        <end position="275"/>
    </location>
</feature>
<evidence type="ECO:0000256" key="2">
    <source>
        <dbReference type="ARBA" id="ARBA00022475"/>
    </source>
</evidence>
<accession>A0ABW0NJF1</accession>
<feature type="transmembrane region" description="Helical" evidence="6">
    <location>
        <begin position="169"/>
        <end position="189"/>
    </location>
</feature>
<organism evidence="8 9">
    <name type="scientific">Caenimonas terrae</name>
    <dbReference type="NCBI Taxonomy" id="696074"/>
    <lineage>
        <taxon>Bacteria</taxon>
        <taxon>Pseudomonadati</taxon>
        <taxon>Pseudomonadota</taxon>
        <taxon>Betaproteobacteria</taxon>
        <taxon>Burkholderiales</taxon>
        <taxon>Comamonadaceae</taxon>
        <taxon>Caenimonas</taxon>
    </lineage>
</organism>
<feature type="transmembrane region" description="Helical" evidence="6">
    <location>
        <begin position="223"/>
        <end position="244"/>
    </location>
</feature>
<evidence type="ECO:0000256" key="3">
    <source>
        <dbReference type="ARBA" id="ARBA00022692"/>
    </source>
</evidence>
<gene>
    <name evidence="8" type="ORF">ACFPOE_21775</name>
</gene>
<evidence type="ECO:0000313" key="9">
    <source>
        <dbReference type="Proteomes" id="UP001596037"/>
    </source>
</evidence>
<dbReference type="PANTHER" id="PTHR43124:SF3">
    <property type="entry name" value="CHLORAMPHENICOL EFFLUX PUMP RV0191"/>
    <property type="match status" value="1"/>
</dbReference>
<feature type="domain" description="Major facilitator superfamily (MFS) profile" evidence="7">
    <location>
        <begin position="16"/>
        <end position="397"/>
    </location>
</feature>
<comment type="caution">
    <text evidence="8">The sequence shown here is derived from an EMBL/GenBank/DDBJ whole genome shotgun (WGS) entry which is preliminary data.</text>
</comment>
<evidence type="ECO:0000259" key="7">
    <source>
        <dbReference type="PROSITE" id="PS50850"/>
    </source>
</evidence>
<reference evidence="9" key="1">
    <citation type="journal article" date="2019" name="Int. J. Syst. Evol. Microbiol.">
        <title>The Global Catalogue of Microorganisms (GCM) 10K type strain sequencing project: providing services to taxonomists for standard genome sequencing and annotation.</title>
        <authorList>
            <consortium name="The Broad Institute Genomics Platform"/>
            <consortium name="The Broad Institute Genome Sequencing Center for Infectious Disease"/>
            <person name="Wu L."/>
            <person name="Ma J."/>
        </authorList>
    </citation>
    <scope>NUCLEOTIDE SEQUENCE [LARGE SCALE GENOMIC DNA]</scope>
    <source>
        <strain evidence="9">CCUG 57401</strain>
    </source>
</reference>
<dbReference type="SUPFAM" id="SSF103473">
    <property type="entry name" value="MFS general substrate transporter"/>
    <property type="match status" value="1"/>
</dbReference>
<feature type="transmembrane region" description="Helical" evidence="6">
    <location>
        <begin position="347"/>
        <end position="367"/>
    </location>
</feature>
<dbReference type="Pfam" id="PF07690">
    <property type="entry name" value="MFS_1"/>
    <property type="match status" value="1"/>
</dbReference>
<dbReference type="EMBL" id="JBHSMF010000010">
    <property type="protein sequence ID" value="MFC5500187.1"/>
    <property type="molecule type" value="Genomic_DNA"/>
</dbReference>
<feature type="transmembrane region" description="Helical" evidence="6">
    <location>
        <begin position="141"/>
        <end position="163"/>
    </location>
</feature>
<keyword evidence="3 6" id="KW-0812">Transmembrane</keyword>
<dbReference type="RefSeq" id="WP_376852427.1">
    <property type="nucleotide sequence ID" value="NZ_JBHSMF010000010.1"/>
</dbReference>
<feature type="transmembrane region" description="Helical" evidence="6">
    <location>
        <begin position="82"/>
        <end position="100"/>
    </location>
</feature>
<dbReference type="InterPro" id="IPR036259">
    <property type="entry name" value="MFS_trans_sf"/>
</dbReference>
<keyword evidence="9" id="KW-1185">Reference proteome</keyword>
<dbReference type="Proteomes" id="UP001596037">
    <property type="component" value="Unassembled WGS sequence"/>
</dbReference>
<feature type="transmembrane region" description="Helical" evidence="6">
    <location>
        <begin position="310"/>
        <end position="326"/>
    </location>
</feature>
<feature type="transmembrane region" description="Helical" evidence="6">
    <location>
        <begin position="287"/>
        <end position="304"/>
    </location>
</feature>
<evidence type="ECO:0000256" key="4">
    <source>
        <dbReference type="ARBA" id="ARBA00022989"/>
    </source>
</evidence>
<keyword evidence="5 6" id="KW-0472">Membrane</keyword>
<evidence type="ECO:0000313" key="8">
    <source>
        <dbReference type="EMBL" id="MFC5500187.1"/>
    </source>
</evidence>
<sequence>MTTAIDPVPAPRAETTIMLLASAGFFSGAALRICDSLLPRLGADFGLTAGAAGAVIIAFSVAYGLMQLGFGPLGDRYGKARLMCAAVFGCSAGALASALAPRFGVLVATRAAWGMAAAGIIPMAMAWIGDAVPYEQRQATLARFLTGTLSGMMAGQLAGGLFADSAAGWRGAFFTLSAGYFAVAVLMLARLRSAPRPAPAGGRGGAGYLLQLRTVLQERWARVVLACALAEGVFLLGPMAYLPAYLHRRFGLSLTAASALLALYALGGLAYALSARHIVRRYGERRMALAGGWVMGGGFLAWLALPFWQLAGPIALLVGFGTYLYHNTLQTHATQMAPAVRGTAVALFAFCLFAGQAIGVSVAGFLFDRFGATPLLLLPALALPVAGWSFARGLRRRAEAA</sequence>
<protein>
    <submittedName>
        <fullName evidence="8">MFS transporter</fullName>
    </submittedName>
</protein>
<dbReference type="InterPro" id="IPR050189">
    <property type="entry name" value="MFS_Efflux_Transporters"/>
</dbReference>
<dbReference type="PROSITE" id="PS50850">
    <property type="entry name" value="MFS"/>
    <property type="match status" value="1"/>
</dbReference>
<evidence type="ECO:0000256" key="5">
    <source>
        <dbReference type="ARBA" id="ARBA00023136"/>
    </source>
</evidence>
<comment type="subcellular location">
    <subcellularLocation>
        <location evidence="1">Cell membrane</location>
        <topology evidence="1">Multi-pass membrane protein</topology>
    </subcellularLocation>
</comment>